<dbReference type="Gene3D" id="1.10.10.2830">
    <property type="match status" value="1"/>
</dbReference>
<sequence length="295" mass="32718">MSRTISPAMQAAMQRTQSVAQDIKQIQQARPPVQYVAVVNLTPSPFQARLDFAGLDSLAQDIRANGVLQPLLARTTKAGLELIAGERRWRAAQLAGLGEVPVVIREATDEQARLYNLKENLERQDLNAFEVASVALDLVALALSTTPGDARARLVARGSQDVEAELALEDALRILGRDLTRLSFTKHYLPLLDLPEHLRDAIRRGASFNAVRLLRRATAEQQAEWLPLIESGTWGVRDIEAALQATPRPTQTRSELAEETRRVLRLASPKRLDHLTAQQKDKLKALLQQVSDLLN</sequence>
<dbReference type="AlphaFoldDB" id="A0A246BRZ4"/>
<dbReference type="InterPro" id="IPR004437">
    <property type="entry name" value="ParB/RepB/Spo0J"/>
</dbReference>
<gene>
    <name evidence="3" type="ORF">CBQ26_01915</name>
</gene>
<dbReference type="Gene3D" id="3.90.1530.30">
    <property type="match status" value="1"/>
</dbReference>
<comment type="similarity">
    <text evidence="1">Belongs to the ParB family.</text>
</comment>
<dbReference type="SMART" id="SM00470">
    <property type="entry name" value="ParB"/>
    <property type="match status" value="1"/>
</dbReference>
<dbReference type="InterPro" id="IPR050336">
    <property type="entry name" value="Chromosome_partition/occlusion"/>
</dbReference>
<organism evidence="3 4">
    <name type="scientific">Deinococcus indicus</name>
    <dbReference type="NCBI Taxonomy" id="223556"/>
    <lineage>
        <taxon>Bacteria</taxon>
        <taxon>Thermotogati</taxon>
        <taxon>Deinococcota</taxon>
        <taxon>Deinococci</taxon>
        <taxon>Deinococcales</taxon>
        <taxon>Deinococcaceae</taxon>
        <taxon>Deinococcus</taxon>
    </lineage>
</organism>
<evidence type="ECO:0000256" key="1">
    <source>
        <dbReference type="ARBA" id="ARBA00006295"/>
    </source>
</evidence>
<dbReference type="OrthoDB" id="9802051at2"/>
<dbReference type="EMBL" id="NHMK01000007">
    <property type="protein sequence ID" value="OWL98456.1"/>
    <property type="molecule type" value="Genomic_DNA"/>
</dbReference>
<dbReference type="PANTHER" id="PTHR33375">
    <property type="entry name" value="CHROMOSOME-PARTITIONING PROTEIN PARB-RELATED"/>
    <property type="match status" value="1"/>
</dbReference>
<feature type="domain" description="ParB-like N-terminal" evidence="2">
    <location>
        <begin position="34"/>
        <end position="121"/>
    </location>
</feature>
<dbReference type="PANTHER" id="PTHR33375:SF1">
    <property type="entry name" value="CHROMOSOME-PARTITIONING PROTEIN PARB-RELATED"/>
    <property type="match status" value="1"/>
</dbReference>
<keyword evidence="4" id="KW-1185">Reference proteome</keyword>
<dbReference type="GO" id="GO:0003677">
    <property type="term" value="F:DNA binding"/>
    <property type="evidence" value="ECO:0007669"/>
    <property type="project" value="InterPro"/>
</dbReference>
<proteinExistence type="inferred from homology"/>
<dbReference type="RefSeq" id="WP_088246925.1">
    <property type="nucleotide sequence ID" value="NZ_NHMK01000007.1"/>
</dbReference>
<reference evidence="3 4" key="1">
    <citation type="submission" date="2017-05" db="EMBL/GenBank/DDBJ databases">
        <title>De novo genome assembly of Deniococcus indicus strain DR1.</title>
        <authorList>
            <person name="Chauhan D."/>
            <person name="Yennamalli R.M."/>
            <person name="Priyadarshini R."/>
        </authorList>
    </citation>
    <scope>NUCLEOTIDE SEQUENCE [LARGE SCALE GENOMIC DNA]</scope>
    <source>
        <strain evidence="3 4">DR1</strain>
    </source>
</reference>
<dbReference type="SUPFAM" id="SSF110849">
    <property type="entry name" value="ParB/Sulfiredoxin"/>
    <property type="match status" value="1"/>
</dbReference>
<accession>A0A246BRZ4</accession>
<dbReference type="Pfam" id="PF02195">
    <property type="entry name" value="ParB_N"/>
    <property type="match status" value="1"/>
</dbReference>
<comment type="caution">
    <text evidence="3">The sequence shown here is derived from an EMBL/GenBank/DDBJ whole genome shotgun (WGS) entry which is preliminary data.</text>
</comment>
<dbReference type="GO" id="GO:0005694">
    <property type="term" value="C:chromosome"/>
    <property type="evidence" value="ECO:0007669"/>
    <property type="project" value="TreeGrafter"/>
</dbReference>
<dbReference type="Proteomes" id="UP000197208">
    <property type="component" value="Unassembled WGS sequence"/>
</dbReference>
<protein>
    <recommendedName>
        <fullName evidence="2">ParB-like N-terminal domain-containing protein</fullName>
    </recommendedName>
</protein>
<dbReference type="GO" id="GO:0007059">
    <property type="term" value="P:chromosome segregation"/>
    <property type="evidence" value="ECO:0007669"/>
    <property type="project" value="TreeGrafter"/>
</dbReference>
<dbReference type="NCBIfam" id="TIGR00180">
    <property type="entry name" value="parB_part"/>
    <property type="match status" value="1"/>
</dbReference>
<dbReference type="SUPFAM" id="SSF109709">
    <property type="entry name" value="KorB DNA-binding domain-like"/>
    <property type="match status" value="1"/>
</dbReference>
<name>A0A246BRZ4_9DEIO</name>
<evidence type="ECO:0000259" key="2">
    <source>
        <dbReference type="SMART" id="SM00470"/>
    </source>
</evidence>
<evidence type="ECO:0000313" key="3">
    <source>
        <dbReference type="EMBL" id="OWL98456.1"/>
    </source>
</evidence>
<dbReference type="InterPro" id="IPR036086">
    <property type="entry name" value="ParB/Sulfiredoxin_sf"/>
</dbReference>
<dbReference type="InterPro" id="IPR003115">
    <property type="entry name" value="ParB_N"/>
</dbReference>
<evidence type="ECO:0000313" key="4">
    <source>
        <dbReference type="Proteomes" id="UP000197208"/>
    </source>
</evidence>